<evidence type="ECO:0000256" key="1">
    <source>
        <dbReference type="SAM" id="MobiDB-lite"/>
    </source>
</evidence>
<sequence length="161" mass="18363">MHMHVYVGVSVAASPVQAHILQYAPYMGFRLQHSTASKQCRCWPMDCGLVLLRSSFPRKIMRSPSGAAVRPRMKRPHATSAPKVERVEETMALPRHRNRTSSKKARTSHYCFSEVDRARLSLTELDKGTPCVRLAGYHRAVLVLQMAEKRVTIRQFVFWGL</sequence>
<proteinExistence type="predicted"/>
<accession>A0A6A6S3R2</accession>
<gene>
    <name evidence="2" type="ORF">P280DRAFT_300595</name>
</gene>
<feature type="region of interest" description="Disordered" evidence="1">
    <location>
        <begin position="63"/>
        <end position="84"/>
    </location>
</feature>
<keyword evidence="3" id="KW-1185">Reference proteome</keyword>
<dbReference type="Proteomes" id="UP000799753">
    <property type="component" value="Unassembled WGS sequence"/>
</dbReference>
<dbReference type="AlphaFoldDB" id="A0A6A6S3R2"/>
<evidence type="ECO:0000313" key="3">
    <source>
        <dbReference type="Proteomes" id="UP000799753"/>
    </source>
</evidence>
<name>A0A6A6S3R2_9PLEO</name>
<reference evidence="2" key="1">
    <citation type="journal article" date="2020" name="Stud. Mycol.">
        <title>101 Dothideomycetes genomes: a test case for predicting lifestyles and emergence of pathogens.</title>
        <authorList>
            <person name="Haridas S."/>
            <person name="Albert R."/>
            <person name="Binder M."/>
            <person name="Bloem J."/>
            <person name="Labutti K."/>
            <person name="Salamov A."/>
            <person name="Andreopoulos B."/>
            <person name="Baker S."/>
            <person name="Barry K."/>
            <person name="Bills G."/>
            <person name="Bluhm B."/>
            <person name="Cannon C."/>
            <person name="Castanera R."/>
            <person name="Culley D."/>
            <person name="Daum C."/>
            <person name="Ezra D."/>
            <person name="Gonzalez J."/>
            <person name="Henrissat B."/>
            <person name="Kuo A."/>
            <person name="Liang C."/>
            <person name="Lipzen A."/>
            <person name="Lutzoni F."/>
            <person name="Magnuson J."/>
            <person name="Mondo S."/>
            <person name="Nolan M."/>
            <person name="Ohm R."/>
            <person name="Pangilinan J."/>
            <person name="Park H.-J."/>
            <person name="Ramirez L."/>
            <person name="Alfaro M."/>
            <person name="Sun H."/>
            <person name="Tritt A."/>
            <person name="Yoshinaga Y."/>
            <person name="Zwiers L.-H."/>
            <person name="Turgeon B."/>
            <person name="Goodwin S."/>
            <person name="Spatafora J."/>
            <person name="Crous P."/>
            <person name="Grigoriev I."/>
        </authorList>
    </citation>
    <scope>NUCLEOTIDE SEQUENCE</scope>
    <source>
        <strain evidence="2">CBS 473.64</strain>
    </source>
</reference>
<evidence type="ECO:0000313" key="2">
    <source>
        <dbReference type="EMBL" id="KAF2641058.1"/>
    </source>
</evidence>
<organism evidence="2 3">
    <name type="scientific">Massarina eburnea CBS 473.64</name>
    <dbReference type="NCBI Taxonomy" id="1395130"/>
    <lineage>
        <taxon>Eukaryota</taxon>
        <taxon>Fungi</taxon>
        <taxon>Dikarya</taxon>
        <taxon>Ascomycota</taxon>
        <taxon>Pezizomycotina</taxon>
        <taxon>Dothideomycetes</taxon>
        <taxon>Pleosporomycetidae</taxon>
        <taxon>Pleosporales</taxon>
        <taxon>Massarineae</taxon>
        <taxon>Massarinaceae</taxon>
        <taxon>Massarina</taxon>
    </lineage>
</organism>
<protein>
    <submittedName>
        <fullName evidence="2">Uncharacterized protein</fullName>
    </submittedName>
</protein>
<dbReference type="EMBL" id="MU006783">
    <property type="protein sequence ID" value="KAF2641058.1"/>
    <property type="molecule type" value="Genomic_DNA"/>
</dbReference>